<name>A0A2T0LA20_9BACL</name>
<dbReference type="Gene3D" id="3.40.50.300">
    <property type="entry name" value="P-loop containing nucleotide triphosphate hydrolases"/>
    <property type="match status" value="1"/>
</dbReference>
<proteinExistence type="predicted"/>
<keyword evidence="2" id="KW-0067">ATP-binding</keyword>
<dbReference type="InterPro" id="IPR002078">
    <property type="entry name" value="Sigma_54_int"/>
</dbReference>
<dbReference type="InterPro" id="IPR002197">
    <property type="entry name" value="HTH_Fis"/>
</dbReference>
<dbReference type="PROSITE" id="PS50045">
    <property type="entry name" value="SIGMA54_INTERACT_4"/>
    <property type="match status" value="1"/>
</dbReference>
<evidence type="ECO:0000313" key="8">
    <source>
        <dbReference type="Proteomes" id="UP000237797"/>
    </source>
</evidence>
<dbReference type="InterPro" id="IPR058031">
    <property type="entry name" value="AAA_lid_NorR"/>
</dbReference>
<dbReference type="InterPro" id="IPR003018">
    <property type="entry name" value="GAF"/>
</dbReference>
<feature type="domain" description="Sigma-54 factor interaction" evidence="6">
    <location>
        <begin position="340"/>
        <end position="570"/>
    </location>
</feature>
<keyword evidence="1" id="KW-0547">Nucleotide-binding</keyword>
<dbReference type="FunFam" id="3.40.50.300:FF:000006">
    <property type="entry name" value="DNA-binding transcriptional regulator NtrC"/>
    <property type="match status" value="1"/>
</dbReference>
<evidence type="ECO:0000256" key="1">
    <source>
        <dbReference type="ARBA" id="ARBA00022741"/>
    </source>
</evidence>
<keyword evidence="8" id="KW-1185">Reference proteome</keyword>
<sequence length="650" mass="74728">MAKCNIAIYSTLEVNQKKRELASKWEYFVRQNRKPREIRSVIYDSWKRCQQYGVDPYQKQSIVVLPDDRLAELIHKSRLYRVSQPIIKDLEKQIRDTKHLITLCDKTGCILYLQGEHRILNMAEKMNFVKGANWSERAAGSNAIGTCIATGQPVQVFAYEHYCEGAHPWVCSAAPIKDPLTGELLGVFDLTGPCDLAQPHSLFLAQNISTLIQQSFATISYKIRQYLLDQYSESVRRWRSDSIIALDSMFNVVAAGPNCLSLLRLENWEQFWRRPELNPLKTEILSGNGEESEVYLDSLQLNVYILNIIYDGERIGYLLRLEKYQKRRFSKSNSPNWRGLIGQSYSFQYVIQQAQIASPTDVPILITGESGTGKERFARAIHHTSLRRDAPFIALNCGAIPKELMASELFGYEPGVFTGGDPKGKKGKFEEANGGTLLLDEIGEMPLDLQVHLLRVLQEKEVVRLGSSRPIPIDVRIIAATNQNLIELIQRGQFRMDLYFRLNVVEIKLPPLRERKEDIVPLCLHFVEKCSKKLGKPVPTIDERVFSYLRDYHWPGNIRELENAMEYAVLFCSDNHITVSSLPESLRIRLLENELSERKNFEKLTTLEQNEKNKIIQLLIETNNNLSEVARRCGIARTTLYRKLKKYNLR</sequence>
<dbReference type="AlphaFoldDB" id="A0A2T0LA20"/>
<dbReference type="Proteomes" id="UP000237797">
    <property type="component" value="Unassembled WGS sequence"/>
</dbReference>
<evidence type="ECO:0000313" key="7">
    <source>
        <dbReference type="EMBL" id="PRX38605.1"/>
    </source>
</evidence>
<dbReference type="InterPro" id="IPR003593">
    <property type="entry name" value="AAA+_ATPase"/>
</dbReference>
<evidence type="ECO:0000256" key="3">
    <source>
        <dbReference type="ARBA" id="ARBA00023015"/>
    </source>
</evidence>
<dbReference type="RefSeq" id="WP_106346714.1">
    <property type="nucleotide sequence ID" value="NZ_PVNE01000044.1"/>
</dbReference>
<evidence type="ECO:0000256" key="4">
    <source>
        <dbReference type="ARBA" id="ARBA00023125"/>
    </source>
</evidence>
<reference evidence="7 8" key="1">
    <citation type="submission" date="2018-03" db="EMBL/GenBank/DDBJ databases">
        <title>Genomic Encyclopedia of Archaeal and Bacterial Type Strains, Phase II (KMG-II): from individual species to whole genera.</title>
        <authorList>
            <person name="Goeker M."/>
        </authorList>
    </citation>
    <scope>NUCLEOTIDE SEQUENCE [LARGE SCALE GENOMIC DNA]</scope>
    <source>
        <strain evidence="7 8">DSM 44946</strain>
    </source>
</reference>
<dbReference type="InterPro" id="IPR025944">
    <property type="entry name" value="Sigma_54_int_dom_CS"/>
</dbReference>
<dbReference type="GO" id="GO:0006355">
    <property type="term" value="P:regulation of DNA-templated transcription"/>
    <property type="evidence" value="ECO:0007669"/>
    <property type="project" value="InterPro"/>
</dbReference>
<protein>
    <submittedName>
        <fullName evidence="7">Transcriptional regulator of acetoin/glycerol metabolism</fullName>
    </submittedName>
</protein>
<dbReference type="PROSITE" id="PS00675">
    <property type="entry name" value="SIGMA54_INTERACT_1"/>
    <property type="match status" value="1"/>
</dbReference>
<comment type="caution">
    <text evidence="7">The sequence shown here is derived from an EMBL/GenBank/DDBJ whole genome shotgun (WGS) entry which is preliminary data.</text>
</comment>
<dbReference type="PRINTS" id="PR01590">
    <property type="entry name" value="HTHFIS"/>
</dbReference>
<dbReference type="InterPro" id="IPR027417">
    <property type="entry name" value="P-loop_NTPase"/>
</dbReference>
<dbReference type="PANTHER" id="PTHR32071">
    <property type="entry name" value="TRANSCRIPTIONAL REGULATORY PROTEIN"/>
    <property type="match status" value="1"/>
</dbReference>
<dbReference type="Pfam" id="PF25601">
    <property type="entry name" value="AAA_lid_14"/>
    <property type="match status" value="1"/>
</dbReference>
<dbReference type="InterPro" id="IPR009057">
    <property type="entry name" value="Homeodomain-like_sf"/>
</dbReference>
<dbReference type="InterPro" id="IPR029016">
    <property type="entry name" value="GAF-like_dom_sf"/>
</dbReference>
<keyword evidence="4" id="KW-0238">DNA-binding</keyword>
<organism evidence="7 8">
    <name type="scientific">Planifilum fimeticola</name>
    <dbReference type="NCBI Taxonomy" id="201975"/>
    <lineage>
        <taxon>Bacteria</taxon>
        <taxon>Bacillati</taxon>
        <taxon>Bacillota</taxon>
        <taxon>Bacilli</taxon>
        <taxon>Bacillales</taxon>
        <taxon>Thermoactinomycetaceae</taxon>
        <taxon>Planifilum</taxon>
    </lineage>
</organism>
<dbReference type="Gene3D" id="1.10.8.60">
    <property type="match status" value="1"/>
</dbReference>
<evidence type="ECO:0000259" key="6">
    <source>
        <dbReference type="PROSITE" id="PS50045"/>
    </source>
</evidence>
<dbReference type="PROSITE" id="PS00688">
    <property type="entry name" value="SIGMA54_INTERACT_3"/>
    <property type="match status" value="1"/>
</dbReference>
<dbReference type="EMBL" id="PVNE01000044">
    <property type="protein sequence ID" value="PRX38605.1"/>
    <property type="molecule type" value="Genomic_DNA"/>
</dbReference>
<dbReference type="SMART" id="SM00382">
    <property type="entry name" value="AAA"/>
    <property type="match status" value="1"/>
</dbReference>
<dbReference type="InterPro" id="IPR025662">
    <property type="entry name" value="Sigma_54_int_dom_ATP-bd_1"/>
</dbReference>
<keyword evidence="3" id="KW-0805">Transcription regulation</keyword>
<keyword evidence="5" id="KW-0804">Transcription</keyword>
<evidence type="ECO:0000256" key="2">
    <source>
        <dbReference type="ARBA" id="ARBA00022840"/>
    </source>
</evidence>
<dbReference type="OrthoDB" id="9771372at2"/>
<dbReference type="PROSITE" id="PS00676">
    <property type="entry name" value="SIGMA54_INTERACT_2"/>
    <property type="match status" value="1"/>
</dbReference>
<dbReference type="Pfam" id="PF00158">
    <property type="entry name" value="Sigma54_activat"/>
    <property type="match status" value="1"/>
</dbReference>
<dbReference type="GO" id="GO:0043565">
    <property type="term" value="F:sequence-specific DNA binding"/>
    <property type="evidence" value="ECO:0007669"/>
    <property type="project" value="InterPro"/>
</dbReference>
<dbReference type="Pfam" id="PF02954">
    <property type="entry name" value="HTH_8"/>
    <property type="match status" value="1"/>
</dbReference>
<evidence type="ECO:0000256" key="5">
    <source>
        <dbReference type="ARBA" id="ARBA00023163"/>
    </source>
</evidence>
<dbReference type="Gene3D" id="3.30.450.40">
    <property type="match status" value="1"/>
</dbReference>
<dbReference type="InterPro" id="IPR025943">
    <property type="entry name" value="Sigma_54_int_dom_ATP-bd_2"/>
</dbReference>
<dbReference type="GO" id="GO:0005524">
    <property type="term" value="F:ATP binding"/>
    <property type="evidence" value="ECO:0007669"/>
    <property type="project" value="UniProtKB-KW"/>
</dbReference>
<dbReference type="SUPFAM" id="SSF52540">
    <property type="entry name" value="P-loop containing nucleoside triphosphate hydrolases"/>
    <property type="match status" value="1"/>
</dbReference>
<accession>A0A2T0LA20</accession>
<dbReference type="PANTHER" id="PTHR32071:SF57">
    <property type="entry name" value="C4-DICARBOXYLATE TRANSPORT TRANSCRIPTIONAL REGULATORY PROTEIN DCTD"/>
    <property type="match status" value="1"/>
</dbReference>
<dbReference type="CDD" id="cd00009">
    <property type="entry name" value="AAA"/>
    <property type="match status" value="1"/>
</dbReference>
<dbReference type="Pfam" id="PF01590">
    <property type="entry name" value="GAF"/>
    <property type="match status" value="1"/>
</dbReference>
<dbReference type="SUPFAM" id="SSF46689">
    <property type="entry name" value="Homeodomain-like"/>
    <property type="match status" value="1"/>
</dbReference>
<dbReference type="Gene3D" id="1.10.10.60">
    <property type="entry name" value="Homeodomain-like"/>
    <property type="match status" value="1"/>
</dbReference>
<gene>
    <name evidence="7" type="ORF">CLV97_1441</name>
</gene>